<proteinExistence type="predicted"/>
<reference evidence="2 3" key="1">
    <citation type="submission" date="2018-11" db="EMBL/GenBank/DDBJ databases">
        <authorList>
            <person name="Lopez-Roques C."/>
            <person name="Donnadieu C."/>
            <person name="Bouchez O."/>
            <person name="Klopp C."/>
            <person name="Cabau C."/>
            <person name="Zahm M."/>
        </authorList>
    </citation>
    <scope>NUCLEOTIDE SEQUENCE [LARGE SCALE GENOMIC DNA]</scope>
    <source>
        <strain evidence="2">RS831</strain>
        <tissue evidence="2">Whole body</tissue>
    </source>
</reference>
<accession>A0A437CIF4</accession>
<evidence type="ECO:0000313" key="2">
    <source>
        <dbReference type="EMBL" id="RVE62450.1"/>
    </source>
</evidence>
<dbReference type="Proteomes" id="UP000283210">
    <property type="component" value="Chromosome 16"/>
</dbReference>
<protein>
    <recommendedName>
        <fullName evidence="4">DAZ-associated protein 2</fullName>
    </recommendedName>
</protein>
<organism evidence="2 3">
    <name type="scientific">Oryzias javanicus</name>
    <name type="common">Javanese ricefish</name>
    <name type="synonym">Aplocheilus javanicus</name>
    <dbReference type="NCBI Taxonomy" id="123683"/>
    <lineage>
        <taxon>Eukaryota</taxon>
        <taxon>Metazoa</taxon>
        <taxon>Chordata</taxon>
        <taxon>Craniata</taxon>
        <taxon>Vertebrata</taxon>
        <taxon>Euteleostomi</taxon>
        <taxon>Actinopterygii</taxon>
        <taxon>Neopterygii</taxon>
        <taxon>Teleostei</taxon>
        <taxon>Neoteleostei</taxon>
        <taxon>Acanthomorphata</taxon>
        <taxon>Ovalentaria</taxon>
        <taxon>Atherinomorphae</taxon>
        <taxon>Beloniformes</taxon>
        <taxon>Adrianichthyidae</taxon>
        <taxon>Oryziinae</taxon>
        <taxon>Oryzias</taxon>
    </lineage>
</organism>
<evidence type="ECO:0000256" key="1">
    <source>
        <dbReference type="SAM" id="MobiDB-lite"/>
    </source>
</evidence>
<feature type="compositionally biased region" description="Polar residues" evidence="1">
    <location>
        <begin position="1"/>
        <end position="10"/>
    </location>
</feature>
<sequence>MDPNRQNQIASAPPQEWNENKSFPSGNSAPPPYQAFQYPGSFQPGMGFPQPQGFGSPPPFPAAANGQQQPYPPGFQYPAHPGIFSVAPPVVVTEAL</sequence>
<dbReference type="AlphaFoldDB" id="A0A437CIF4"/>
<reference evidence="2 3" key="2">
    <citation type="submission" date="2019-01" db="EMBL/GenBank/DDBJ databases">
        <title>A chromosome length genome reference of the Java medaka (oryzias javanicus).</title>
        <authorList>
            <person name="Herpin A."/>
            <person name="Takehana Y."/>
            <person name="Naruse K."/>
            <person name="Ansai S."/>
            <person name="Kawaguchi M."/>
        </authorList>
    </citation>
    <scope>NUCLEOTIDE SEQUENCE [LARGE SCALE GENOMIC DNA]</scope>
    <source>
        <strain evidence="2">RS831</strain>
        <tissue evidence="2">Whole body</tissue>
    </source>
</reference>
<feature type="region of interest" description="Disordered" evidence="1">
    <location>
        <begin position="1"/>
        <end position="76"/>
    </location>
</feature>
<gene>
    <name evidence="2" type="ORF">OJAV_G00157490</name>
</gene>
<evidence type="ECO:0000313" key="3">
    <source>
        <dbReference type="Proteomes" id="UP000283210"/>
    </source>
</evidence>
<keyword evidence="3" id="KW-1185">Reference proteome</keyword>
<feature type="compositionally biased region" description="Low complexity" evidence="1">
    <location>
        <begin position="39"/>
        <end position="55"/>
    </location>
</feature>
<evidence type="ECO:0008006" key="4">
    <source>
        <dbReference type="Google" id="ProtNLM"/>
    </source>
</evidence>
<dbReference type="EMBL" id="CM012452">
    <property type="protein sequence ID" value="RVE62450.1"/>
    <property type="molecule type" value="Genomic_DNA"/>
</dbReference>
<name>A0A437CIF4_ORYJA</name>